<keyword evidence="5" id="KW-0378">Hydrolase</keyword>
<evidence type="ECO:0000256" key="7">
    <source>
        <dbReference type="PROSITE-ProRule" id="PRU00325"/>
    </source>
</evidence>
<dbReference type="InterPro" id="IPR004330">
    <property type="entry name" value="FAR1_DNA_bnd_dom"/>
</dbReference>
<dbReference type="Pfam" id="PF03101">
    <property type="entry name" value="FAR1"/>
    <property type="match status" value="1"/>
</dbReference>
<dbReference type="PROSITE" id="PS50600">
    <property type="entry name" value="ULP_PROTEASE"/>
    <property type="match status" value="1"/>
</dbReference>
<evidence type="ECO:0000256" key="6">
    <source>
        <dbReference type="ARBA" id="ARBA00022833"/>
    </source>
</evidence>
<evidence type="ECO:0000313" key="10">
    <source>
        <dbReference type="EMBL" id="BAS77994.1"/>
    </source>
</evidence>
<gene>
    <name evidence="10" type="ordered locus">Os02g0262500</name>
    <name evidence="10" type="ORF">OSNPB_020262500</name>
</gene>
<dbReference type="AlphaFoldDB" id="A0A0P0VHJ2"/>
<dbReference type="PaxDb" id="39947-A0A0P0VHJ2"/>
<accession>A0A0P0VHJ2</accession>
<evidence type="ECO:0000256" key="1">
    <source>
        <dbReference type="ARBA" id="ARBA00005234"/>
    </source>
</evidence>
<dbReference type="STRING" id="39947.A0A0P0VHJ2"/>
<dbReference type="FunCoup" id="A0A0P0VHJ2">
    <property type="interactions" value="4"/>
</dbReference>
<reference evidence="10 11" key="3">
    <citation type="journal article" date="2013" name="Rice">
        <title>Improvement of the Oryza sativa Nipponbare reference genome using next generation sequence and optical map data.</title>
        <authorList>
            <person name="Kawahara Y."/>
            <person name="de la Bastide M."/>
            <person name="Hamilton J.P."/>
            <person name="Kanamori H."/>
            <person name="McCombie W.R."/>
            <person name="Ouyang S."/>
            <person name="Schwartz D.C."/>
            <person name="Tanaka T."/>
            <person name="Wu J."/>
            <person name="Zhou S."/>
            <person name="Childs K.L."/>
            <person name="Davidson R.M."/>
            <person name="Lin H."/>
            <person name="Quesada-Ocampo L."/>
            <person name="Vaillancourt B."/>
            <person name="Sakai H."/>
            <person name="Lee S.S."/>
            <person name="Kim J."/>
            <person name="Numa H."/>
            <person name="Itoh T."/>
            <person name="Buell C.R."/>
            <person name="Matsumoto T."/>
        </authorList>
    </citation>
    <scope>NUCLEOTIDE SEQUENCE [LARGE SCALE GENOMIC DNA]</scope>
    <source>
        <strain evidence="11">cv. Nipponbare</strain>
    </source>
</reference>
<comment type="similarity">
    <text evidence="1">Belongs to the peptidase C48 family.</text>
</comment>
<dbReference type="SUPFAM" id="SSF54001">
    <property type="entry name" value="Cysteine proteinases"/>
    <property type="match status" value="1"/>
</dbReference>
<dbReference type="PROSITE" id="PS50966">
    <property type="entry name" value="ZF_SWIM"/>
    <property type="match status" value="1"/>
</dbReference>
<dbReference type="PANTHER" id="PTHR47718:SF13">
    <property type="entry name" value="OS09G0290500 PROTEIN"/>
    <property type="match status" value="1"/>
</dbReference>
<evidence type="ECO:0000256" key="3">
    <source>
        <dbReference type="ARBA" id="ARBA00022723"/>
    </source>
</evidence>
<protein>
    <submittedName>
        <fullName evidence="10">Os02g0262500 protein</fullName>
    </submittedName>
</protein>
<keyword evidence="4 7" id="KW-0863">Zinc-finger</keyword>
<dbReference type="InterPro" id="IPR003653">
    <property type="entry name" value="Peptidase_C48_C"/>
</dbReference>
<evidence type="ECO:0000256" key="2">
    <source>
        <dbReference type="ARBA" id="ARBA00022670"/>
    </source>
</evidence>
<dbReference type="InterPro" id="IPR007527">
    <property type="entry name" value="Znf_SWIM"/>
</dbReference>
<proteinExistence type="inferred from homology"/>
<dbReference type="GO" id="GO:0006508">
    <property type="term" value="P:proteolysis"/>
    <property type="evidence" value="ECO:0007669"/>
    <property type="project" value="UniProtKB-KW"/>
</dbReference>
<evidence type="ECO:0000259" key="9">
    <source>
        <dbReference type="PROSITE" id="PS50966"/>
    </source>
</evidence>
<dbReference type="PANTHER" id="PTHR47718">
    <property type="entry name" value="OS01G0519700 PROTEIN"/>
    <property type="match status" value="1"/>
</dbReference>
<dbReference type="InterPro" id="IPR018289">
    <property type="entry name" value="MULE_transposase_dom"/>
</dbReference>
<evidence type="ECO:0000259" key="8">
    <source>
        <dbReference type="PROSITE" id="PS50600"/>
    </source>
</evidence>
<dbReference type="GO" id="GO:0008270">
    <property type="term" value="F:zinc ion binding"/>
    <property type="evidence" value="ECO:0007669"/>
    <property type="project" value="UniProtKB-KW"/>
</dbReference>
<reference evidence="11" key="1">
    <citation type="journal article" date="2005" name="Nature">
        <title>The map-based sequence of the rice genome.</title>
        <authorList>
            <consortium name="International rice genome sequencing project (IRGSP)"/>
            <person name="Matsumoto T."/>
            <person name="Wu J."/>
            <person name="Kanamori H."/>
            <person name="Katayose Y."/>
            <person name="Fujisawa M."/>
            <person name="Namiki N."/>
            <person name="Mizuno H."/>
            <person name="Yamamoto K."/>
            <person name="Antonio B.A."/>
            <person name="Baba T."/>
            <person name="Sakata K."/>
            <person name="Nagamura Y."/>
            <person name="Aoki H."/>
            <person name="Arikawa K."/>
            <person name="Arita K."/>
            <person name="Bito T."/>
            <person name="Chiden Y."/>
            <person name="Fujitsuka N."/>
            <person name="Fukunaka R."/>
            <person name="Hamada M."/>
            <person name="Harada C."/>
            <person name="Hayashi A."/>
            <person name="Hijishita S."/>
            <person name="Honda M."/>
            <person name="Hosokawa S."/>
            <person name="Ichikawa Y."/>
            <person name="Idonuma A."/>
            <person name="Iijima M."/>
            <person name="Ikeda M."/>
            <person name="Ikeno M."/>
            <person name="Ito K."/>
            <person name="Ito S."/>
            <person name="Ito T."/>
            <person name="Ito Y."/>
            <person name="Ito Y."/>
            <person name="Iwabuchi A."/>
            <person name="Kamiya K."/>
            <person name="Karasawa W."/>
            <person name="Kurita K."/>
            <person name="Katagiri S."/>
            <person name="Kikuta A."/>
            <person name="Kobayashi H."/>
            <person name="Kobayashi N."/>
            <person name="Machita K."/>
            <person name="Maehara T."/>
            <person name="Masukawa M."/>
            <person name="Mizubayashi T."/>
            <person name="Mukai Y."/>
            <person name="Nagasaki H."/>
            <person name="Nagata Y."/>
            <person name="Naito S."/>
            <person name="Nakashima M."/>
            <person name="Nakama Y."/>
            <person name="Nakamichi Y."/>
            <person name="Nakamura M."/>
            <person name="Meguro A."/>
            <person name="Negishi M."/>
            <person name="Ohta I."/>
            <person name="Ohta T."/>
            <person name="Okamoto M."/>
            <person name="Ono N."/>
            <person name="Saji S."/>
            <person name="Sakaguchi M."/>
            <person name="Sakai K."/>
            <person name="Shibata M."/>
            <person name="Shimokawa T."/>
            <person name="Song J."/>
            <person name="Takazaki Y."/>
            <person name="Terasawa K."/>
            <person name="Tsugane M."/>
            <person name="Tsuji K."/>
            <person name="Ueda S."/>
            <person name="Waki K."/>
            <person name="Yamagata H."/>
            <person name="Yamamoto M."/>
            <person name="Yamamoto S."/>
            <person name="Yamane H."/>
            <person name="Yoshiki S."/>
            <person name="Yoshihara R."/>
            <person name="Yukawa K."/>
            <person name="Zhong H."/>
            <person name="Yano M."/>
            <person name="Yuan Q."/>
            <person name="Ouyang S."/>
            <person name="Liu J."/>
            <person name="Jones K.M."/>
            <person name="Gansberger K."/>
            <person name="Moffat K."/>
            <person name="Hill J."/>
            <person name="Bera J."/>
            <person name="Fadrosh D."/>
            <person name="Jin S."/>
            <person name="Johri S."/>
            <person name="Kim M."/>
            <person name="Overton L."/>
            <person name="Reardon M."/>
            <person name="Tsitrin T."/>
            <person name="Vuong H."/>
            <person name="Weaver B."/>
            <person name="Ciecko A."/>
            <person name="Tallon L."/>
            <person name="Jackson J."/>
            <person name="Pai G."/>
            <person name="Aken S.V."/>
            <person name="Utterback T."/>
            <person name="Reidmuller S."/>
            <person name="Feldblyum T."/>
            <person name="Hsiao J."/>
            <person name="Zismann V."/>
            <person name="Iobst S."/>
            <person name="de Vazeille A.R."/>
            <person name="Buell C.R."/>
            <person name="Ying K."/>
            <person name="Li Y."/>
            <person name="Lu T."/>
            <person name="Huang Y."/>
            <person name="Zhao Q."/>
            <person name="Feng Q."/>
            <person name="Zhang L."/>
            <person name="Zhu J."/>
            <person name="Weng Q."/>
            <person name="Mu J."/>
            <person name="Lu Y."/>
            <person name="Fan D."/>
            <person name="Liu Y."/>
            <person name="Guan J."/>
            <person name="Zhang Y."/>
            <person name="Yu S."/>
            <person name="Liu X."/>
            <person name="Zhang Y."/>
            <person name="Hong G."/>
            <person name="Han B."/>
            <person name="Choisne N."/>
            <person name="Demange N."/>
            <person name="Orjeda G."/>
            <person name="Samain S."/>
            <person name="Cattolico L."/>
            <person name="Pelletier E."/>
            <person name="Couloux A."/>
            <person name="Segurens B."/>
            <person name="Wincker P."/>
            <person name="D'Hont A."/>
            <person name="Scarpelli C."/>
            <person name="Weissenbach J."/>
            <person name="Salanoubat M."/>
            <person name="Quetier F."/>
            <person name="Yu Y."/>
            <person name="Kim H.R."/>
            <person name="Rambo T."/>
            <person name="Currie J."/>
            <person name="Collura K."/>
            <person name="Luo M."/>
            <person name="Yang T."/>
            <person name="Ammiraju J.S.S."/>
            <person name="Engler F."/>
            <person name="Soderlund C."/>
            <person name="Wing R.A."/>
            <person name="Palmer L.E."/>
            <person name="de la Bastide M."/>
            <person name="Spiegel L."/>
            <person name="Nascimento L."/>
            <person name="Zutavern T."/>
            <person name="O'Shaughnessy A."/>
            <person name="Dike S."/>
            <person name="Dedhia N."/>
            <person name="Preston R."/>
            <person name="Balija V."/>
            <person name="McCombie W.R."/>
            <person name="Chow T."/>
            <person name="Chen H."/>
            <person name="Chung M."/>
            <person name="Chen C."/>
            <person name="Shaw J."/>
            <person name="Wu H."/>
            <person name="Hsiao K."/>
            <person name="Chao Y."/>
            <person name="Chu M."/>
            <person name="Cheng C."/>
            <person name="Hour A."/>
            <person name="Lee P."/>
            <person name="Lin S."/>
            <person name="Lin Y."/>
            <person name="Liou J."/>
            <person name="Liu S."/>
            <person name="Hsing Y."/>
            <person name="Raghuvanshi S."/>
            <person name="Mohanty A."/>
            <person name="Bharti A.K."/>
            <person name="Gaur A."/>
            <person name="Gupta V."/>
            <person name="Kumar D."/>
            <person name="Ravi V."/>
            <person name="Vij S."/>
            <person name="Kapur A."/>
            <person name="Khurana P."/>
            <person name="Khurana P."/>
            <person name="Khurana J.P."/>
            <person name="Tyagi A.K."/>
            <person name="Gaikwad K."/>
            <person name="Singh A."/>
            <person name="Dalal V."/>
            <person name="Srivastava S."/>
            <person name="Dixit A."/>
            <person name="Pal A.K."/>
            <person name="Ghazi I.A."/>
            <person name="Yadav M."/>
            <person name="Pandit A."/>
            <person name="Bhargava A."/>
            <person name="Sureshbabu K."/>
            <person name="Batra K."/>
            <person name="Sharma T.R."/>
            <person name="Mohapatra T."/>
            <person name="Singh N.K."/>
            <person name="Messing J."/>
            <person name="Nelson A.B."/>
            <person name="Fuks G."/>
            <person name="Kavchok S."/>
            <person name="Keizer G."/>
            <person name="Linton E."/>
            <person name="Llaca V."/>
            <person name="Song R."/>
            <person name="Tanyolac B."/>
            <person name="Young S."/>
            <person name="Ho-Il K."/>
            <person name="Hahn J.H."/>
            <person name="Sangsakoo G."/>
            <person name="Vanavichit A."/>
            <person name="de Mattos Luiz.A.T."/>
            <person name="Zimmer P.D."/>
            <person name="Malone G."/>
            <person name="Dellagostin O."/>
            <person name="de Oliveira A.C."/>
            <person name="Bevan M."/>
            <person name="Bancroft I."/>
            <person name="Minx P."/>
            <person name="Cordum H."/>
            <person name="Wilson R."/>
            <person name="Cheng Z."/>
            <person name="Jin W."/>
            <person name="Jiang J."/>
            <person name="Leong S.A."/>
            <person name="Iwama H."/>
            <person name="Gojobori T."/>
            <person name="Itoh T."/>
            <person name="Niimura Y."/>
            <person name="Fujii Y."/>
            <person name="Habara T."/>
            <person name="Sakai H."/>
            <person name="Sato Y."/>
            <person name="Wilson G."/>
            <person name="Kumar K."/>
            <person name="McCouch S."/>
            <person name="Juretic N."/>
            <person name="Hoen D."/>
            <person name="Wright S."/>
            <person name="Bruskiewich R."/>
            <person name="Bureau T."/>
            <person name="Miyao A."/>
            <person name="Hirochika H."/>
            <person name="Nishikawa T."/>
            <person name="Kadowaki K."/>
            <person name="Sugiura M."/>
            <person name="Burr B."/>
            <person name="Sasaki T."/>
        </authorList>
    </citation>
    <scope>NUCLEOTIDE SEQUENCE [LARGE SCALE GENOMIC DNA]</scope>
    <source>
        <strain evidence="11">cv. Nipponbare</strain>
    </source>
</reference>
<feature type="domain" description="Ubiquitin-like protease family profile" evidence="8">
    <location>
        <begin position="647"/>
        <end position="833"/>
    </location>
</feature>
<evidence type="ECO:0000313" key="11">
    <source>
        <dbReference type="Proteomes" id="UP000059680"/>
    </source>
</evidence>
<feature type="domain" description="SWIM-type" evidence="9">
    <location>
        <begin position="512"/>
        <end position="563"/>
    </location>
</feature>
<dbReference type="Gene3D" id="3.40.395.10">
    <property type="entry name" value="Adenoviral Proteinase, Chain A"/>
    <property type="match status" value="1"/>
</dbReference>
<dbReference type="SMART" id="SM00575">
    <property type="entry name" value="ZnF_PMZ"/>
    <property type="match status" value="1"/>
</dbReference>
<dbReference type="InterPro" id="IPR038765">
    <property type="entry name" value="Papain-like_cys_pep_sf"/>
</dbReference>
<keyword evidence="2" id="KW-0645">Protease</keyword>
<evidence type="ECO:0000256" key="5">
    <source>
        <dbReference type="ARBA" id="ARBA00022801"/>
    </source>
</evidence>
<dbReference type="EMBL" id="AP014958">
    <property type="protein sequence ID" value="BAS77994.1"/>
    <property type="molecule type" value="Genomic_DNA"/>
</dbReference>
<dbReference type="SMR" id="A0A0P0VHJ2"/>
<keyword evidence="11" id="KW-1185">Reference proteome</keyword>
<dbReference type="Proteomes" id="UP000059680">
    <property type="component" value="Chromosome 2"/>
</dbReference>
<reference evidence="10 11" key="2">
    <citation type="journal article" date="2013" name="Plant Cell Physiol.">
        <title>Rice Annotation Project Database (RAP-DB): an integrative and interactive database for rice genomics.</title>
        <authorList>
            <person name="Sakai H."/>
            <person name="Lee S.S."/>
            <person name="Tanaka T."/>
            <person name="Numa H."/>
            <person name="Kim J."/>
            <person name="Kawahara Y."/>
            <person name="Wakimoto H."/>
            <person name="Yang C.C."/>
            <person name="Iwamoto M."/>
            <person name="Abe T."/>
            <person name="Yamada Y."/>
            <person name="Muto A."/>
            <person name="Inokuchi H."/>
            <person name="Ikemura T."/>
            <person name="Matsumoto T."/>
            <person name="Sasaki T."/>
            <person name="Itoh T."/>
        </authorList>
    </citation>
    <scope>NUCLEOTIDE SEQUENCE [LARGE SCALE GENOMIC DNA]</scope>
    <source>
        <strain evidence="11">cv. Nipponbare</strain>
    </source>
</reference>
<dbReference type="InParanoid" id="A0A0P0VHJ2"/>
<organism evidence="10 11">
    <name type="scientific">Oryza sativa subsp. japonica</name>
    <name type="common">Rice</name>
    <dbReference type="NCBI Taxonomy" id="39947"/>
    <lineage>
        <taxon>Eukaryota</taxon>
        <taxon>Viridiplantae</taxon>
        <taxon>Streptophyta</taxon>
        <taxon>Embryophyta</taxon>
        <taxon>Tracheophyta</taxon>
        <taxon>Spermatophyta</taxon>
        <taxon>Magnoliopsida</taxon>
        <taxon>Liliopsida</taxon>
        <taxon>Poales</taxon>
        <taxon>Poaceae</taxon>
        <taxon>BOP clade</taxon>
        <taxon>Oryzoideae</taxon>
        <taxon>Oryzeae</taxon>
        <taxon>Oryzinae</taxon>
        <taxon>Oryza</taxon>
        <taxon>Oryza sativa</taxon>
    </lineage>
</organism>
<keyword evidence="3" id="KW-0479">Metal-binding</keyword>
<dbReference type="Pfam" id="PF02902">
    <property type="entry name" value="Peptidase_C48"/>
    <property type="match status" value="1"/>
</dbReference>
<sequence length="885" mass="104082">MGDEMGDNFISLEEQEEYRTMTAMRFKTEKEGFLFYNRYAKEKGFSVRKNYIRRDPITAAVTHRQYQCSREGHRKEVYMEAANRSREPKALTRCGCNALFEIKLDKKKGDWFVVKYVAKHNHPLAKSDEVAFLRSHRTISNAQKANILELKEVGLRQHQVMDVMERHHSGFDATGFVSRDLYNYFTRLRKKHILGGDAERVIKYFQWRQKHDMEFFFEYETDEAGRLKRLFWSDPQSRIDYDAFGDVVVFDSTYRVNRYNLPFILFVGVNHHGSTVIFGCAIVADEKVATYEWILKQFLDCMYQKHPRGLITDGDNAMHRAIAAVMPDSEHRLCTWHIEQNMARHLRPDMLSDFRALVHAPYDHEEFERKWVEFKVKHKGCEDNQWLARMYNLRKKWATAYTKGLFFLGMKSNQRSESLNSKLHRYLDRKMSLVLLVEYYEHCLSRMRYREADLDCKASQSIPFTSNDASLTEKDAARIFAPAVFKKLKLVIAKSMDWEVIDCVEEDNLVKYVISMKGDSEMLQILNCTYMESTMKSINCTCRKMDRECLPCEHMVAIMHHLKLDAIPEACIVRRWTIKAKHMFPSDRYGEVYTWSDQMERYRRLRSMGTEVFFKCSVSKETTLMVMEMLEKLDLETDECETNNSDLTLCGHVLAQSSRTDIESHDKVIDAYIMLIKDMQCESPRENGTAFLESTAHCQAWKTNGEQIGTRNKQYQDKRAKVTAKYLQHDMIFLPLNRNSTHWYVAVLNGAKEKIQILDSMRMDKSYYDKDKDLNNTIKGIEKFIQYARLEDEVENKWKNTKITNWPFCPMKVPQQSDSWSCGLHTLKFIQHWNGKELSPEFNEMDTTTTFKHKVAANLINSTMNEVIEVQQDIKRLVTEANEGN</sequence>
<dbReference type="InterPro" id="IPR006564">
    <property type="entry name" value="Znf_PMZ"/>
</dbReference>
<keyword evidence="6" id="KW-0862">Zinc</keyword>
<dbReference type="Pfam" id="PF10551">
    <property type="entry name" value="MULE"/>
    <property type="match status" value="1"/>
</dbReference>
<name>A0A0P0VHJ2_ORYSJ</name>
<evidence type="ECO:0000256" key="4">
    <source>
        <dbReference type="ARBA" id="ARBA00022771"/>
    </source>
</evidence>
<dbReference type="GO" id="GO:0008234">
    <property type="term" value="F:cysteine-type peptidase activity"/>
    <property type="evidence" value="ECO:0007669"/>
    <property type="project" value="InterPro"/>
</dbReference>